<evidence type="ECO:0000313" key="9">
    <source>
        <dbReference type="Proteomes" id="UP000694892"/>
    </source>
</evidence>
<dbReference type="InterPro" id="IPR000337">
    <property type="entry name" value="GPCR_3"/>
</dbReference>
<protein>
    <recommendedName>
        <fullName evidence="7">Receptor ligand binding region domain-containing protein</fullName>
    </recommendedName>
</protein>
<keyword evidence="5" id="KW-0675">Receptor</keyword>
<evidence type="ECO:0000256" key="3">
    <source>
        <dbReference type="ARBA" id="ARBA00022989"/>
    </source>
</evidence>
<dbReference type="Pfam" id="PF01094">
    <property type="entry name" value="ANF_receptor"/>
    <property type="match status" value="1"/>
</dbReference>
<keyword evidence="6" id="KW-0325">Glycoprotein</keyword>
<feature type="non-terminal residue" evidence="8">
    <location>
        <position position="97"/>
    </location>
</feature>
<dbReference type="InterPro" id="IPR028082">
    <property type="entry name" value="Peripla_BP_I"/>
</dbReference>
<evidence type="ECO:0000313" key="8">
    <source>
        <dbReference type="EMBL" id="OCT99174.1"/>
    </source>
</evidence>
<dbReference type="InterPro" id="IPR000068">
    <property type="entry name" value="GPCR_3_Ca_sens_rcpt-rel"/>
</dbReference>
<dbReference type="PANTHER" id="PTHR24061">
    <property type="entry name" value="CALCIUM-SENSING RECEPTOR-RELATED"/>
    <property type="match status" value="1"/>
</dbReference>
<dbReference type="OMA" id="MKVNIHE"/>
<evidence type="ECO:0000259" key="7">
    <source>
        <dbReference type="Pfam" id="PF01094"/>
    </source>
</evidence>
<dbReference type="FunFam" id="3.40.50.2300:FF:000728">
    <property type="entry name" value="Uncharacterized protein"/>
    <property type="match status" value="1"/>
</dbReference>
<dbReference type="InterPro" id="IPR001828">
    <property type="entry name" value="ANF_lig-bd_rcpt"/>
</dbReference>
<organism evidence="8 9">
    <name type="scientific">Xenopus laevis</name>
    <name type="common">African clawed frog</name>
    <dbReference type="NCBI Taxonomy" id="8355"/>
    <lineage>
        <taxon>Eukaryota</taxon>
        <taxon>Metazoa</taxon>
        <taxon>Chordata</taxon>
        <taxon>Craniata</taxon>
        <taxon>Vertebrata</taxon>
        <taxon>Euteleostomi</taxon>
        <taxon>Amphibia</taxon>
        <taxon>Batrachia</taxon>
        <taxon>Anura</taxon>
        <taxon>Pipoidea</taxon>
        <taxon>Pipidae</taxon>
        <taxon>Xenopodinae</taxon>
        <taxon>Xenopus</taxon>
        <taxon>Xenopus</taxon>
    </lineage>
</organism>
<keyword evidence="4" id="KW-0472">Membrane</keyword>
<evidence type="ECO:0000256" key="1">
    <source>
        <dbReference type="ARBA" id="ARBA00004141"/>
    </source>
</evidence>
<evidence type="ECO:0000256" key="6">
    <source>
        <dbReference type="ARBA" id="ARBA00023180"/>
    </source>
</evidence>
<feature type="non-terminal residue" evidence="8">
    <location>
        <position position="1"/>
    </location>
</feature>
<evidence type="ECO:0000256" key="5">
    <source>
        <dbReference type="ARBA" id="ARBA00023170"/>
    </source>
</evidence>
<sequence>LQLRYYRQLVEFRLAIEEINKNPSLLPNVTLGYHIYDSCGHPLKTVRNILQILSGTKDPVPNYSCGRKRNIAGFIGDLTSDTTIISAQILSLFGFSQ</sequence>
<dbReference type="SUPFAM" id="SSF53822">
    <property type="entry name" value="Periplasmic binding protein-like I"/>
    <property type="match status" value="1"/>
</dbReference>
<comment type="subcellular location">
    <subcellularLocation>
        <location evidence="1">Membrane</location>
        <topology evidence="1">Multi-pass membrane protein</topology>
    </subcellularLocation>
</comment>
<dbReference type="AlphaFoldDB" id="A0A974DVZ8"/>
<evidence type="ECO:0000256" key="4">
    <source>
        <dbReference type="ARBA" id="ARBA00023136"/>
    </source>
</evidence>
<reference evidence="9" key="1">
    <citation type="journal article" date="2016" name="Nature">
        <title>Genome evolution in the allotetraploid frog Xenopus laevis.</title>
        <authorList>
            <person name="Session A.M."/>
            <person name="Uno Y."/>
            <person name="Kwon T."/>
            <person name="Chapman J.A."/>
            <person name="Toyoda A."/>
            <person name="Takahashi S."/>
            <person name="Fukui A."/>
            <person name="Hikosaka A."/>
            <person name="Suzuki A."/>
            <person name="Kondo M."/>
            <person name="van Heeringen S.J."/>
            <person name="Quigley I."/>
            <person name="Heinz S."/>
            <person name="Ogino H."/>
            <person name="Ochi H."/>
            <person name="Hellsten U."/>
            <person name="Lyons J.B."/>
            <person name="Simakov O."/>
            <person name="Putnam N."/>
            <person name="Stites J."/>
            <person name="Kuroki Y."/>
            <person name="Tanaka T."/>
            <person name="Michiue T."/>
            <person name="Watanabe M."/>
            <person name="Bogdanovic O."/>
            <person name="Lister R."/>
            <person name="Georgiou G."/>
            <person name="Paranjpe S.S."/>
            <person name="van Kruijsbergen I."/>
            <person name="Shu S."/>
            <person name="Carlson J."/>
            <person name="Kinoshita T."/>
            <person name="Ohta Y."/>
            <person name="Mawaribuchi S."/>
            <person name="Jenkins J."/>
            <person name="Grimwood J."/>
            <person name="Schmutz J."/>
            <person name="Mitros T."/>
            <person name="Mozaffari S.V."/>
            <person name="Suzuki Y."/>
            <person name="Haramoto Y."/>
            <person name="Yamamoto T.S."/>
            <person name="Takagi C."/>
            <person name="Heald R."/>
            <person name="Miller K."/>
            <person name="Haudenschild C."/>
            <person name="Kitzman J."/>
            <person name="Nakayama T."/>
            <person name="Izutsu Y."/>
            <person name="Robert J."/>
            <person name="Fortriede J."/>
            <person name="Burns K."/>
            <person name="Lotay V."/>
            <person name="Karimi K."/>
            <person name="Yasuoka Y."/>
            <person name="Dichmann D.S."/>
            <person name="Flajnik M.F."/>
            <person name="Houston D.W."/>
            <person name="Shendure J."/>
            <person name="DuPasquier L."/>
            <person name="Vize P.D."/>
            <person name="Zorn A.M."/>
            <person name="Ito M."/>
            <person name="Marcotte E.M."/>
            <person name="Wallingford J.B."/>
            <person name="Ito Y."/>
            <person name="Asashima M."/>
            <person name="Ueno N."/>
            <person name="Matsuda Y."/>
            <person name="Veenstra G.J."/>
            <person name="Fujiyama A."/>
            <person name="Harland R.M."/>
            <person name="Taira M."/>
            <person name="Rokhsar D.S."/>
        </authorList>
    </citation>
    <scope>NUCLEOTIDE SEQUENCE [LARGE SCALE GENOMIC DNA]</scope>
    <source>
        <strain evidence="9">J</strain>
    </source>
</reference>
<evidence type="ECO:0000256" key="2">
    <source>
        <dbReference type="ARBA" id="ARBA00022692"/>
    </source>
</evidence>
<name>A0A974DVZ8_XENLA</name>
<gene>
    <name evidence="8" type="ORF">XELAEV_180049643mg</name>
</gene>
<dbReference type="PRINTS" id="PR00248">
    <property type="entry name" value="GPCRMGR"/>
</dbReference>
<feature type="domain" description="Receptor ligand binding region" evidence="7">
    <location>
        <begin position="12"/>
        <end position="94"/>
    </location>
</feature>
<keyword evidence="3" id="KW-1133">Transmembrane helix</keyword>
<dbReference type="Proteomes" id="UP000694892">
    <property type="component" value="Chromosome 1L"/>
</dbReference>
<dbReference type="PANTHER" id="PTHR24061:SF588">
    <property type="entry name" value="VOMERONASAL TYPE-2 RECEPTOR 26"/>
    <property type="match status" value="1"/>
</dbReference>
<accession>A0A974DVZ8</accession>
<dbReference type="EMBL" id="CM004466">
    <property type="protein sequence ID" value="OCT99174.1"/>
    <property type="molecule type" value="Genomic_DNA"/>
</dbReference>
<dbReference type="Gene3D" id="3.40.50.2300">
    <property type="match status" value="1"/>
</dbReference>
<dbReference type="GO" id="GO:0005886">
    <property type="term" value="C:plasma membrane"/>
    <property type="evidence" value="ECO:0007669"/>
    <property type="project" value="TreeGrafter"/>
</dbReference>
<keyword evidence="2" id="KW-0812">Transmembrane</keyword>
<proteinExistence type="predicted"/>
<dbReference type="GO" id="GO:0004930">
    <property type="term" value="F:G protein-coupled receptor activity"/>
    <property type="evidence" value="ECO:0007669"/>
    <property type="project" value="InterPro"/>
</dbReference>